<dbReference type="AlphaFoldDB" id="A0A0C9ZFV1"/>
<reference evidence="1 2" key="1">
    <citation type="submission" date="2014-04" db="EMBL/GenBank/DDBJ databases">
        <authorList>
            <consortium name="DOE Joint Genome Institute"/>
            <person name="Kuo A."/>
            <person name="Kohler A."/>
            <person name="Costa M.D."/>
            <person name="Nagy L.G."/>
            <person name="Floudas D."/>
            <person name="Copeland A."/>
            <person name="Barry K.W."/>
            <person name="Cichocki N."/>
            <person name="Veneault-Fourrey C."/>
            <person name="LaButti K."/>
            <person name="Lindquist E.A."/>
            <person name="Lipzen A."/>
            <person name="Lundell T."/>
            <person name="Morin E."/>
            <person name="Murat C."/>
            <person name="Sun H."/>
            <person name="Tunlid A."/>
            <person name="Henrissat B."/>
            <person name="Grigoriev I.V."/>
            <person name="Hibbett D.S."/>
            <person name="Martin F."/>
            <person name="Nordberg H.P."/>
            <person name="Cantor M.N."/>
            <person name="Hua S.X."/>
        </authorList>
    </citation>
    <scope>NUCLEOTIDE SEQUENCE [LARGE SCALE GENOMIC DNA]</scope>
    <source>
        <strain evidence="1 2">441</strain>
    </source>
</reference>
<gene>
    <name evidence="1" type="ORF">PISMIDRAFT_606870</name>
</gene>
<evidence type="ECO:0000313" key="2">
    <source>
        <dbReference type="Proteomes" id="UP000054018"/>
    </source>
</evidence>
<dbReference type="Proteomes" id="UP000054018">
    <property type="component" value="Unassembled WGS sequence"/>
</dbReference>
<name>A0A0C9ZFV1_9AGAM</name>
<keyword evidence="2" id="KW-1185">Reference proteome</keyword>
<accession>A0A0C9ZFV1</accession>
<dbReference type="EMBL" id="KN833693">
    <property type="protein sequence ID" value="KIK28186.1"/>
    <property type="molecule type" value="Genomic_DNA"/>
</dbReference>
<proteinExistence type="predicted"/>
<evidence type="ECO:0000313" key="1">
    <source>
        <dbReference type="EMBL" id="KIK28186.1"/>
    </source>
</evidence>
<organism evidence="1 2">
    <name type="scientific">Pisolithus microcarpus 441</name>
    <dbReference type="NCBI Taxonomy" id="765257"/>
    <lineage>
        <taxon>Eukaryota</taxon>
        <taxon>Fungi</taxon>
        <taxon>Dikarya</taxon>
        <taxon>Basidiomycota</taxon>
        <taxon>Agaricomycotina</taxon>
        <taxon>Agaricomycetes</taxon>
        <taxon>Agaricomycetidae</taxon>
        <taxon>Boletales</taxon>
        <taxon>Sclerodermatineae</taxon>
        <taxon>Pisolithaceae</taxon>
        <taxon>Pisolithus</taxon>
    </lineage>
</organism>
<sequence length="133" mass="15171">MTFLTFFVDLIHHIQAHWDMFITSVRDGTIPDIEHIDHIRTYLQVNSRANPQRAEELQSIGPPLTCSTWARRVWPNLKTLVCICSGTFATAMPKVMAVVCHTSDPIQLIRDRRGGLLGKMFSFKTWDMGVRSA</sequence>
<dbReference type="OrthoDB" id="2681246at2759"/>
<dbReference type="HOGENOM" id="CLU_1907520_0_0_1"/>
<protein>
    <submittedName>
        <fullName evidence="1">Uncharacterized protein</fullName>
    </submittedName>
</protein>
<reference evidence="2" key="2">
    <citation type="submission" date="2015-01" db="EMBL/GenBank/DDBJ databases">
        <title>Evolutionary Origins and Diversification of the Mycorrhizal Mutualists.</title>
        <authorList>
            <consortium name="DOE Joint Genome Institute"/>
            <consortium name="Mycorrhizal Genomics Consortium"/>
            <person name="Kohler A."/>
            <person name="Kuo A."/>
            <person name="Nagy L.G."/>
            <person name="Floudas D."/>
            <person name="Copeland A."/>
            <person name="Barry K.W."/>
            <person name="Cichocki N."/>
            <person name="Veneault-Fourrey C."/>
            <person name="LaButti K."/>
            <person name="Lindquist E.A."/>
            <person name="Lipzen A."/>
            <person name="Lundell T."/>
            <person name="Morin E."/>
            <person name="Murat C."/>
            <person name="Riley R."/>
            <person name="Ohm R."/>
            <person name="Sun H."/>
            <person name="Tunlid A."/>
            <person name="Henrissat B."/>
            <person name="Grigoriev I.V."/>
            <person name="Hibbett D.S."/>
            <person name="Martin F."/>
        </authorList>
    </citation>
    <scope>NUCLEOTIDE SEQUENCE [LARGE SCALE GENOMIC DNA]</scope>
    <source>
        <strain evidence="2">441</strain>
    </source>
</reference>
<dbReference type="Pfam" id="PF03321">
    <property type="entry name" value="GH3"/>
    <property type="match status" value="1"/>
</dbReference>